<organism evidence="1 2">
    <name type="scientific">Leeuwenhoekiella aestuarii</name>
    <dbReference type="NCBI Taxonomy" id="2249426"/>
    <lineage>
        <taxon>Bacteria</taxon>
        <taxon>Pseudomonadati</taxon>
        <taxon>Bacteroidota</taxon>
        <taxon>Flavobacteriia</taxon>
        <taxon>Flavobacteriales</taxon>
        <taxon>Flavobacteriaceae</taxon>
        <taxon>Leeuwenhoekiella</taxon>
    </lineage>
</organism>
<accession>A0A4Q0NRU9</accession>
<gene>
    <name evidence="1" type="ORF">DSM04_105340</name>
</gene>
<dbReference type="AlphaFoldDB" id="A0A4Q0NRU9"/>
<dbReference type="EMBL" id="QOVI01000005">
    <property type="protein sequence ID" value="RXG13360.1"/>
    <property type="molecule type" value="Genomic_DNA"/>
</dbReference>
<comment type="caution">
    <text evidence="1">The sequence shown here is derived from an EMBL/GenBank/DDBJ whole genome shotgun (WGS) entry which is preliminary data.</text>
</comment>
<dbReference type="Proteomes" id="UP000289821">
    <property type="component" value="Unassembled WGS sequence"/>
</dbReference>
<sequence length="29" mass="3519">MKYEFGNAGYPYLFRSSTHPPLWDLKRFP</sequence>
<proteinExistence type="predicted"/>
<protein>
    <submittedName>
        <fullName evidence="1">Uncharacterized protein</fullName>
    </submittedName>
</protein>
<name>A0A4Q0NRU9_9FLAO</name>
<evidence type="ECO:0000313" key="2">
    <source>
        <dbReference type="Proteomes" id="UP000289821"/>
    </source>
</evidence>
<reference evidence="1 2" key="1">
    <citation type="submission" date="2018-07" db="EMBL/GenBank/DDBJ databases">
        <title>Leeuwenhoekiella genomics.</title>
        <authorList>
            <person name="Tahon G."/>
            <person name="Willems A."/>
        </authorList>
    </citation>
    <scope>NUCLEOTIDE SEQUENCE [LARGE SCALE GENOMIC DNA]</scope>
    <source>
        <strain evidence="1 2">R-50232</strain>
    </source>
</reference>
<evidence type="ECO:0000313" key="1">
    <source>
        <dbReference type="EMBL" id="RXG13360.1"/>
    </source>
</evidence>
<keyword evidence="2" id="KW-1185">Reference proteome</keyword>